<comment type="caution">
    <text evidence="2">The sequence shown here is derived from an EMBL/GenBank/DDBJ whole genome shotgun (WGS) entry which is preliminary data.</text>
</comment>
<accession>L8J8M9</accession>
<evidence type="ECO:0000313" key="3">
    <source>
        <dbReference type="Proteomes" id="UP000011134"/>
    </source>
</evidence>
<keyword evidence="1" id="KW-0472">Membrane</keyword>
<keyword evidence="3" id="KW-1185">Reference proteome</keyword>
<evidence type="ECO:0000313" key="2">
    <source>
        <dbReference type="EMBL" id="ELR64558.1"/>
    </source>
</evidence>
<dbReference type="PATRIC" id="fig|1056511.3.peg.3446"/>
<dbReference type="Proteomes" id="UP000011134">
    <property type="component" value="Unassembled WGS sequence"/>
</dbReference>
<protein>
    <submittedName>
        <fullName evidence="2">Uncharacterized protein</fullName>
    </submittedName>
</protein>
<keyword evidence="1" id="KW-0812">Transmembrane</keyword>
<keyword evidence="1" id="KW-1133">Transmembrane helix</keyword>
<proteinExistence type="predicted"/>
<gene>
    <name evidence="2" type="ORF">C942_02371</name>
</gene>
<dbReference type="AlphaFoldDB" id="L8J8M9"/>
<organism evidence="2 3">
    <name type="scientific">Photobacterium marinum</name>
    <dbReference type="NCBI Taxonomy" id="1056511"/>
    <lineage>
        <taxon>Bacteria</taxon>
        <taxon>Pseudomonadati</taxon>
        <taxon>Pseudomonadota</taxon>
        <taxon>Gammaproteobacteria</taxon>
        <taxon>Vibrionales</taxon>
        <taxon>Vibrionaceae</taxon>
        <taxon>Photobacterium</taxon>
    </lineage>
</organism>
<name>L8J8M9_9GAMM</name>
<evidence type="ECO:0000256" key="1">
    <source>
        <dbReference type="SAM" id="Phobius"/>
    </source>
</evidence>
<sequence>MERVVTLRFVIPYKNQRKYLQINYNLILMLLIIGLMVL</sequence>
<reference evidence="2 3" key="1">
    <citation type="submission" date="2012-12" db="EMBL/GenBank/DDBJ databases">
        <title>Genome Assembly of Photobacterium sp. AK15.</title>
        <authorList>
            <person name="Khatri I."/>
            <person name="Vaidya B."/>
            <person name="Srinivas T.N.R."/>
            <person name="Subramanian S."/>
            <person name="Pinnaka A."/>
        </authorList>
    </citation>
    <scope>NUCLEOTIDE SEQUENCE [LARGE SCALE GENOMIC DNA]</scope>
    <source>
        <strain evidence="2 3">AK15</strain>
    </source>
</reference>
<feature type="transmembrane region" description="Helical" evidence="1">
    <location>
        <begin position="20"/>
        <end position="37"/>
    </location>
</feature>
<dbReference type="EMBL" id="AMZO01000025">
    <property type="protein sequence ID" value="ELR64558.1"/>
    <property type="molecule type" value="Genomic_DNA"/>
</dbReference>